<evidence type="ECO:0000313" key="2">
    <source>
        <dbReference type="Proteomes" id="UP001601521"/>
    </source>
</evidence>
<organism evidence="1 2">
    <name type="scientific">Nocardia africana</name>
    <dbReference type="NCBI Taxonomy" id="134964"/>
    <lineage>
        <taxon>Bacteria</taxon>
        <taxon>Bacillati</taxon>
        <taxon>Actinomycetota</taxon>
        <taxon>Actinomycetes</taxon>
        <taxon>Mycobacteriales</taxon>
        <taxon>Nocardiaceae</taxon>
        <taxon>Nocardia</taxon>
    </lineage>
</organism>
<proteinExistence type="predicted"/>
<dbReference type="RefSeq" id="WP_387253685.1">
    <property type="nucleotide sequence ID" value="NZ_JBIALX010000012.1"/>
</dbReference>
<gene>
    <name evidence="1" type="ORF">ACFYTH_25720</name>
</gene>
<accession>A0ABW6NNP0</accession>
<feature type="non-terminal residue" evidence="1">
    <location>
        <position position="1"/>
    </location>
</feature>
<dbReference type="Proteomes" id="UP001601521">
    <property type="component" value="Unassembled WGS sequence"/>
</dbReference>
<name>A0ABW6NNP0_9NOCA</name>
<dbReference type="EMBL" id="JBIALX010000012">
    <property type="protein sequence ID" value="MFF0456774.1"/>
    <property type="molecule type" value="Genomic_DNA"/>
</dbReference>
<evidence type="ECO:0000313" key="1">
    <source>
        <dbReference type="EMBL" id="MFF0456774.1"/>
    </source>
</evidence>
<keyword evidence="2" id="KW-1185">Reference proteome</keyword>
<sequence length="98" mass="10762">TALALVASSYFAGMICPSFPRKKVSTKPGAIQSLFAWLGADDYKPIRGEVFETMFLNHAVGHHTEIAGRPDWYSTVVAQARDVFARRNRLAAGTQHPS</sequence>
<reference evidence="1 2" key="1">
    <citation type="submission" date="2024-10" db="EMBL/GenBank/DDBJ databases">
        <title>The Natural Products Discovery Center: Release of the First 8490 Sequenced Strains for Exploring Actinobacteria Biosynthetic Diversity.</title>
        <authorList>
            <person name="Kalkreuter E."/>
            <person name="Kautsar S.A."/>
            <person name="Yang D."/>
            <person name="Bader C.D."/>
            <person name="Teijaro C.N."/>
            <person name="Fluegel L."/>
            <person name="Davis C.M."/>
            <person name="Simpson J.R."/>
            <person name="Lauterbach L."/>
            <person name="Steele A.D."/>
            <person name="Gui C."/>
            <person name="Meng S."/>
            <person name="Li G."/>
            <person name="Viehrig K."/>
            <person name="Ye F."/>
            <person name="Su P."/>
            <person name="Kiefer A.F."/>
            <person name="Nichols A."/>
            <person name="Cepeda A.J."/>
            <person name="Yan W."/>
            <person name="Fan B."/>
            <person name="Jiang Y."/>
            <person name="Adhikari A."/>
            <person name="Zheng C.-J."/>
            <person name="Schuster L."/>
            <person name="Cowan T.M."/>
            <person name="Smanski M.J."/>
            <person name="Chevrette M.G."/>
            <person name="De Carvalho L.P.S."/>
            <person name="Shen B."/>
        </authorList>
    </citation>
    <scope>NUCLEOTIDE SEQUENCE [LARGE SCALE GENOMIC DNA]</scope>
    <source>
        <strain evidence="1 2">NPDC004550</strain>
    </source>
</reference>
<comment type="caution">
    <text evidence="1">The sequence shown here is derived from an EMBL/GenBank/DDBJ whole genome shotgun (WGS) entry which is preliminary data.</text>
</comment>
<protein>
    <submittedName>
        <fullName evidence="1">Uncharacterized protein</fullName>
    </submittedName>
</protein>